<reference evidence="2 3" key="1">
    <citation type="submission" date="2016-05" db="EMBL/GenBank/DDBJ databases">
        <title>Genomic and physiological characterization of Planctopirus sp. isolated from fresh water lake.</title>
        <authorList>
            <person name="Subhash Y."/>
            <person name="Ramana C."/>
        </authorList>
    </citation>
    <scope>NUCLEOTIDE SEQUENCE [LARGE SCALE GENOMIC DNA]</scope>
    <source>
        <strain evidence="2 3">JC280</strain>
    </source>
</reference>
<evidence type="ECO:0000313" key="3">
    <source>
        <dbReference type="Proteomes" id="UP000094828"/>
    </source>
</evidence>
<dbReference type="Proteomes" id="UP000094828">
    <property type="component" value="Unassembled WGS sequence"/>
</dbReference>
<proteinExistence type="predicted"/>
<protein>
    <submittedName>
        <fullName evidence="2">Uncharacterized protein</fullName>
    </submittedName>
</protein>
<evidence type="ECO:0000313" key="2">
    <source>
        <dbReference type="EMBL" id="ODA28271.1"/>
    </source>
</evidence>
<dbReference type="EMBL" id="LYDR01000154">
    <property type="protein sequence ID" value="ODA28271.1"/>
    <property type="molecule type" value="Genomic_DNA"/>
</dbReference>
<dbReference type="AlphaFoldDB" id="A0A1C3E4U9"/>
<evidence type="ECO:0000256" key="1">
    <source>
        <dbReference type="SAM" id="MobiDB-lite"/>
    </source>
</evidence>
<name>A0A1C3E4U9_9PLAN</name>
<dbReference type="STRING" id="1841610.A6X21_01345"/>
<accession>A0A1C3E4U9</accession>
<keyword evidence="3" id="KW-1185">Reference proteome</keyword>
<feature type="region of interest" description="Disordered" evidence="1">
    <location>
        <begin position="58"/>
        <end position="88"/>
    </location>
</feature>
<organism evidence="2 3">
    <name type="scientific">Planctopirus hydrillae</name>
    <dbReference type="NCBI Taxonomy" id="1841610"/>
    <lineage>
        <taxon>Bacteria</taxon>
        <taxon>Pseudomonadati</taxon>
        <taxon>Planctomycetota</taxon>
        <taxon>Planctomycetia</taxon>
        <taxon>Planctomycetales</taxon>
        <taxon>Planctomycetaceae</taxon>
        <taxon>Planctopirus</taxon>
    </lineage>
</organism>
<comment type="caution">
    <text evidence="2">The sequence shown here is derived from an EMBL/GenBank/DDBJ whole genome shotgun (WGS) entry which is preliminary data.</text>
</comment>
<sequence length="108" mass="12438">MAFTVPEFDNKKLSAIFSYRHHCSRWGVLIPSNFSNRLSNHSSFPNWRRGFGVLRKIHHPKGRSVSKQRSSPVPGAYDGSQLPESNTERVPLSFRQVTRIVSFHQDLM</sequence>
<gene>
    <name evidence="2" type="ORF">A6X21_01345</name>
</gene>